<evidence type="ECO:0000256" key="6">
    <source>
        <dbReference type="ARBA" id="ARBA00023052"/>
    </source>
</evidence>
<accession>A0A831TE59</accession>
<dbReference type="EMBL" id="DSIY01000112">
    <property type="protein sequence ID" value="HEG90751.1"/>
    <property type="molecule type" value="Genomic_DNA"/>
</dbReference>
<dbReference type="PANTHER" id="PTHR11516:SF60">
    <property type="entry name" value="PYRUVATE DEHYDROGENASE E1 COMPONENT SUBUNIT ALPHA"/>
    <property type="match status" value="1"/>
</dbReference>
<comment type="catalytic activity">
    <reaction evidence="8">
        <text>N(6)-[(R)-lipoyl]-L-lysyl-[protein] + pyruvate + H(+) = N(6)-[(R)-S(8)-acetyldihydrolipoyl]-L-lysyl-[protein] + CO2</text>
        <dbReference type="Rhea" id="RHEA:19189"/>
        <dbReference type="Rhea" id="RHEA-COMP:10474"/>
        <dbReference type="Rhea" id="RHEA-COMP:10478"/>
        <dbReference type="ChEBI" id="CHEBI:15361"/>
        <dbReference type="ChEBI" id="CHEBI:15378"/>
        <dbReference type="ChEBI" id="CHEBI:16526"/>
        <dbReference type="ChEBI" id="CHEBI:83099"/>
        <dbReference type="ChEBI" id="CHEBI:83111"/>
        <dbReference type="EC" id="1.2.4.1"/>
    </reaction>
</comment>
<dbReference type="GO" id="GO:0004739">
    <property type="term" value="F:pyruvate dehydrogenase (acetyl-transferring) activity"/>
    <property type="evidence" value="ECO:0007669"/>
    <property type="project" value="UniProtKB-UniRule"/>
</dbReference>
<evidence type="ECO:0000313" key="11">
    <source>
        <dbReference type="EMBL" id="HEG90751.1"/>
    </source>
</evidence>
<reference evidence="11" key="1">
    <citation type="journal article" date="2020" name="mSystems">
        <title>Genome- and Community-Level Interaction Insights into Carbon Utilization and Element Cycling Functions of Hydrothermarchaeota in Hydrothermal Sediment.</title>
        <authorList>
            <person name="Zhou Z."/>
            <person name="Liu Y."/>
            <person name="Xu W."/>
            <person name="Pan J."/>
            <person name="Luo Z.H."/>
            <person name="Li M."/>
        </authorList>
    </citation>
    <scope>NUCLEOTIDE SEQUENCE [LARGE SCALE GENOMIC DNA]</scope>
    <source>
        <strain evidence="11">SpSt-210</strain>
    </source>
</reference>
<comment type="subunit">
    <text evidence="2 8">Heterodimer of an alpha and a beta chain.</text>
</comment>
<dbReference type="SUPFAM" id="SSF52518">
    <property type="entry name" value="Thiamin diphosphate-binding fold (THDP-binding)"/>
    <property type="match status" value="1"/>
</dbReference>
<dbReference type="CDD" id="cd02000">
    <property type="entry name" value="TPP_E1_PDC_ADC_BCADC"/>
    <property type="match status" value="1"/>
</dbReference>
<evidence type="ECO:0000256" key="5">
    <source>
        <dbReference type="ARBA" id="ARBA00023002"/>
    </source>
</evidence>
<keyword evidence="6 8" id="KW-0786">Thiamine pyrophosphate</keyword>
<dbReference type="Pfam" id="PF00676">
    <property type="entry name" value="E1_dh"/>
    <property type="match status" value="1"/>
</dbReference>
<evidence type="ECO:0000256" key="2">
    <source>
        <dbReference type="ARBA" id="ARBA00011870"/>
    </source>
</evidence>
<protein>
    <recommendedName>
        <fullName evidence="4 8">Pyruvate dehydrogenase E1 component subunit alpha</fullName>
        <ecNumber evidence="3 8">1.2.4.1</ecNumber>
    </recommendedName>
</protein>
<dbReference type="AlphaFoldDB" id="A0A831TE59"/>
<dbReference type="InterPro" id="IPR001017">
    <property type="entry name" value="DH_E1"/>
</dbReference>
<evidence type="ECO:0000256" key="4">
    <source>
        <dbReference type="ARBA" id="ARBA00014159"/>
    </source>
</evidence>
<keyword evidence="5 8" id="KW-0560">Oxidoreductase</keyword>
<organism evidence="11">
    <name type="scientific">Thermorudis peleae</name>
    <dbReference type="NCBI Taxonomy" id="1382356"/>
    <lineage>
        <taxon>Bacteria</taxon>
        <taxon>Pseudomonadati</taxon>
        <taxon>Thermomicrobiota</taxon>
        <taxon>Thermomicrobia</taxon>
        <taxon>Thermomicrobia incertae sedis</taxon>
        <taxon>Thermorudis</taxon>
    </lineage>
</organism>
<sequence length="337" mass="37212">MTSTVDGRSPGLALPKSELLEMYRRMVLIRRFEEAAAEQYALGKIAGFLHLYIGEEAVAVGAIHAMDERDHLVTHYRDHGYALALGLDPGRCMAELFGKSTGLVGGRGGSMHFADASKNFWGGYAIVSGHLPIAVGLGLASQYLDERRVAVAIFGDGATNAGPFHESMNLAALWKLPVLFLCENNLYGMGTAVEHASAVREMARKACAYDIPAERVDGQDVLAVYEATRAALEHCRSGKGPFFLEALTYRFRGHSMADPEMYRSKEEIEEYRRQRDPIVLFRNRLTQEGKAEAAEFDEIDREIDEVVAAAVRFADESPDPDPETVTDYVYAEPVRVS</sequence>
<evidence type="ECO:0000256" key="7">
    <source>
        <dbReference type="ARBA" id="ARBA00023317"/>
    </source>
</evidence>
<evidence type="ECO:0000256" key="3">
    <source>
        <dbReference type="ARBA" id="ARBA00012281"/>
    </source>
</evidence>
<feature type="region of interest" description="Disordered" evidence="9">
    <location>
        <begin position="313"/>
        <end position="337"/>
    </location>
</feature>
<dbReference type="InterPro" id="IPR017597">
    <property type="entry name" value="Pyrv_DH_E1_asu_subgrp-y"/>
</dbReference>
<dbReference type="InterPro" id="IPR050642">
    <property type="entry name" value="PDH_E1_Alpha_Subunit"/>
</dbReference>
<gene>
    <name evidence="8 11" type="primary">pdhA</name>
    <name evidence="11" type="ORF">ENP34_04825</name>
</gene>
<dbReference type="PANTHER" id="PTHR11516">
    <property type="entry name" value="PYRUVATE DEHYDROGENASE E1 COMPONENT, ALPHA SUBUNIT BACTERIAL AND ORGANELLAR"/>
    <property type="match status" value="1"/>
</dbReference>
<dbReference type="Gene3D" id="3.40.50.970">
    <property type="match status" value="1"/>
</dbReference>
<dbReference type="NCBIfam" id="TIGR03182">
    <property type="entry name" value="PDH_E1_alph_y"/>
    <property type="match status" value="1"/>
</dbReference>
<evidence type="ECO:0000256" key="1">
    <source>
        <dbReference type="ARBA" id="ARBA00001964"/>
    </source>
</evidence>
<dbReference type="InterPro" id="IPR029061">
    <property type="entry name" value="THDP-binding"/>
</dbReference>
<proteinExistence type="predicted"/>
<evidence type="ECO:0000256" key="9">
    <source>
        <dbReference type="SAM" id="MobiDB-lite"/>
    </source>
</evidence>
<name>A0A831TE59_9BACT</name>
<comment type="caution">
    <text evidence="11">The sequence shown here is derived from an EMBL/GenBank/DDBJ whole genome shotgun (WGS) entry which is preliminary data.</text>
</comment>
<comment type="cofactor">
    <cofactor evidence="1 8">
        <name>thiamine diphosphate</name>
        <dbReference type="ChEBI" id="CHEBI:58937"/>
    </cofactor>
</comment>
<comment type="function">
    <text evidence="8">The pyruvate dehydrogenase complex catalyzes the overall conversion of pyruvate to acetyl-CoA and CO(2).</text>
</comment>
<keyword evidence="7 8" id="KW-0670">Pyruvate</keyword>
<evidence type="ECO:0000256" key="8">
    <source>
        <dbReference type="RuleBase" id="RU361139"/>
    </source>
</evidence>
<dbReference type="FunFam" id="3.40.50.970:FF:000013">
    <property type="entry name" value="Pyruvate dehydrogenase E1 component subunit alpha"/>
    <property type="match status" value="1"/>
</dbReference>
<dbReference type="GO" id="GO:0006086">
    <property type="term" value="P:pyruvate decarboxylation to acetyl-CoA"/>
    <property type="evidence" value="ECO:0007669"/>
    <property type="project" value="InterPro"/>
</dbReference>
<evidence type="ECO:0000259" key="10">
    <source>
        <dbReference type="Pfam" id="PF00676"/>
    </source>
</evidence>
<dbReference type="EC" id="1.2.4.1" evidence="3 8"/>
<feature type="domain" description="Dehydrogenase E1 component" evidence="10">
    <location>
        <begin position="24"/>
        <end position="323"/>
    </location>
</feature>